<dbReference type="RefSeq" id="WP_021842636.1">
    <property type="nucleotide sequence ID" value="NZ_CACRUX010000101.1"/>
</dbReference>
<dbReference type="CDD" id="cd00093">
    <property type="entry name" value="HTH_XRE"/>
    <property type="match status" value="1"/>
</dbReference>
<proteinExistence type="predicted"/>
<sequence>MNYISGTMLKELRERKKLTQKELAEKLLISDKTISKWETGKGLPDITLVTPLAEALSISVAELFAGEYAINDNCSANVKKLKFYVCPICGNIITSFGEGDFNCCGVKLPVLTVEEDSPEESPEHIINVEKIEHDFFVHMEHPMTKQHYISFMAYVTSDRYTLVKLYPEQNAECRFMSRGHGIIYAYCNRHGLFKLNV</sequence>
<keyword evidence="3" id="KW-0560">Oxidoreductase</keyword>
<dbReference type="Pfam" id="PF01880">
    <property type="entry name" value="Desulfoferrodox"/>
    <property type="match status" value="1"/>
</dbReference>
<reference evidence="3" key="1">
    <citation type="submission" date="2019-11" db="EMBL/GenBank/DDBJ databases">
        <authorList>
            <person name="Feng L."/>
        </authorList>
    </citation>
    <scope>NUCLEOTIDE SEQUENCE</scope>
    <source>
        <strain evidence="3">VrattiLFYP33</strain>
    </source>
</reference>
<dbReference type="Pfam" id="PF01381">
    <property type="entry name" value="HTH_3"/>
    <property type="match status" value="1"/>
</dbReference>
<organism evidence="3">
    <name type="scientific">Veillonella ratti</name>
    <dbReference type="NCBI Taxonomy" id="103892"/>
    <lineage>
        <taxon>Bacteria</taxon>
        <taxon>Bacillati</taxon>
        <taxon>Bacillota</taxon>
        <taxon>Negativicutes</taxon>
        <taxon>Veillonellales</taxon>
        <taxon>Veillonellaceae</taxon>
        <taxon>Veillonella</taxon>
    </lineage>
</organism>
<evidence type="ECO:0000313" key="3">
    <source>
        <dbReference type="EMBL" id="VYU51398.1"/>
    </source>
</evidence>
<keyword evidence="1" id="KW-0238">DNA-binding</keyword>
<dbReference type="GO" id="GO:0050605">
    <property type="term" value="F:superoxide reductase activity"/>
    <property type="evidence" value="ECO:0007669"/>
    <property type="project" value="UniProtKB-EC"/>
</dbReference>
<feature type="domain" description="HTH cro/C1-type" evidence="2">
    <location>
        <begin position="9"/>
        <end position="63"/>
    </location>
</feature>
<dbReference type="PANTHER" id="PTHR46558">
    <property type="entry name" value="TRACRIPTIONAL REGULATORY PROTEIN-RELATED-RELATED"/>
    <property type="match status" value="1"/>
</dbReference>
<evidence type="ECO:0000256" key="1">
    <source>
        <dbReference type="ARBA" id="ARBA00023125"/>
    </source>
</evidence>
<dbReference type="Gene3D" id="2.20.28.100">
    <property type="entry name" value="Desulphoferrodoxin, N-terminal domain"/>
    <property type="match status" value="1"/>
</dbReference>
<dbReference type="PANTHER" id="PTHR46558:SF4">
    <property type="entry name" value="DNA-BIDING PHAGE PROTEIN"/>
    <property type="match status" value="1"/>
</dbReference>
<dbReference type="InterPro" id="IPR038094">
    <property type="entry name" value="Desulfoferrodoxin_N_sf"/>
</dbReference>
<dbReference type="InterPro" id="IPR001387">
    <property type="entry name" value="Cro/C1-type_HTH"/>
</dbReference>
<dbReference type="SUPFAM" id="SSF57802">
    <property type="entry name" value="Rubredoxin-like"/>
    <property type="match status" value="1"/>
</dbReference>
<dbReference type="EMBL" id="CACRUX010000101">
    <property type="protein sequence ID" value="VYU51398.1"/>
    <property type="molecule type" value="Genomic_DNA"/>
</dbReference>
<accession>A0A6N3FGP9</accession>
<dbReference type="InterPro" id="IPR010982">
    <property type="entry name" value="Lambda_DNA-bd_dom_sf"/>
</dbReference>
<dbReference type="InterPro" id="IPR002742">
    <property type="entry name" value="Desulfoferrodoxin_Fe-bd_dom"/>
</dbReference>
<dbReference type="EC" id="1.15.1.2" evidence="3"/>
<dbReference type="Gene3D" id="2.60.40.730">
    <property type="entry name" value="SOR catalytic domain"/>
    <property type="match status" value="1"/>
</dbReference>
<gene>
    <name evidence="3" type="primary">dfx</name>
    <name evidence="3" type="ORF">VRLFYP33_02321</name>
</gene>
<protein>
    <submittedName>
        <fullName evidence="3">Desulfoferrodoxin</fullName>
        <ecNumber evidence="3">1.15.1.2</ecNumber>
    </submittedName>
</protein>
<dbReference type="GO" id="GO:0005506">
    <property type="term" value="F:iron ion binding"/>
    <property type="evidence" value="ECO:0007669"/>
    <property type="project" value="InterPro"/>
</dbReference>
<dbReference type="SUPFAM" id="SSF49367">
    <property type="entry name" value="Superoxide reductase-like"/>
    <property type="match status" value="1"/>
</dbReference>
<dbReference type="InterPro" id="IPR036073">
    <property type="entry name" value="Desulfoferrodoxin_Fe-bd_dom_sf"/>
</dbReference>
<dbReference type="SMART" id="SM00530">
    <property type="entry name" value="HTH_XRE"/>
    <property type="match status" value="1"/>
</dbReference>
<dbReference type="Gene3D" id="1.10.260.40">
    <property type="entry name" value="lambda repressor-like DNA-binding domains"/>
    <property type="match status" value="1"/>
</dbReference>
<evidence type="ECO:0000259" key="2">
    <source>
        <dbReference type="PROSITE" id="PS50943"/>
    </source>
</evidence>
<dbReference type="GO" id="GO:0003677">
    <property type="term" value="F:DNA binding"/>
    <property type="evidence" value="ECO:0007669"/>
    <property type="project" value="UniProtKB-KW"/>
</dbReference>
<dbReference type="PROSITE" id="PS50943">
    <property type="entry name" value="HTH_CROC1"/>
    <property type="match status" value="1"/>
</dbReference>
<dbReference type="AlphaFoldDB" id="A0A6N3FGP9"/>
<dbReference type="SUPFAM" id="SSF47413">
    <property type="entry name" value="lambda repressor-like DNA-binding domains"/>
    <property type="match status" value="1"/>
</dbReference>
<name>A0A6N3FGP9_9FIRM</name>